<evidence type="ECO:0000259" key="1">
    <source>
        <dbReference type="Pfam" id="PF08241"/>
    </source>
</evidence>
<dbReference type="Gene3D" id="3.40.50.150">
    <property type="entry name" value="Vaccinia Virus protein VP39"/>
    <property type="match status" value="1"/>
</dbReference>
<evidence type="ECO:0000313" key="2">
    <source>
        <dbReference type="EMBL" id="RTY38370.1"/>
    </source>
</evidence>
<feature type="domain" description="Methyltransferase type 11" evidence="1">
    <location>
        <begin position="42"/>
        <end position="136"/>
    </location>
</feature>
<dbReference type="GO" id="GO:0008757">
    <property type="term" value="F:S-adenosylmethionine-dependent methyltransferase activity"/>
    <property type="evidence" value="ECO:0007669"/>
    <property type="project" value="InterPro"/>
</dbReference>
<dbReference type="SUPFAM" id="SSF53335">
    <property type="entry name" value="S-adenosyl-L-methionine-dependent methyltransferases"/>
    <property type="match status" value="1"/>
</dbReference>
<accession>A0A432AVQ6</accession>
<dbReference type="EMBL" id="RXYK01000005">
    <property type="protein sequence ID" value="RTY38370.1"/>
    <property type="molecule type" value="Genomic_DNA"/>
</dbReference>
<evidence type="ECO:0000313" key="3">
    <source>
        <dbReference type="Proteomes" id="UP000279908"/>
    </source>
</evidence>
<reference evidence="2 3" key="1">
    <citation type="submission" date="2018-12" db="EMBL/GenBank/DDBJ databases">
        <authorList>
            <person name="Lunina O.N."/>
            <person name="Grouzdev D.S."/>
            <person name="Gorlenko V.M."/>
            <person name="Savvichev A.S."/>
        </authorList>
    </citation>
    <scope>NUCLEOTIDE SEQUENCE [LARGE SCALE GENOMIC DNA]</scope>
    <source>
        <strain evidence="2 3">BrKhr-17</strain>
    </source>
</reference>
<proteinExistence type="predicted"/>
<dbReference type="InterPro" id="IPR029063">
    <property type="entry name" value="SAM-dependent_MTases_sf"/>
</dbReference>
<dbReference type="GO" id="GO:0032259">
    <property type="term" value="P:methylation"/>
    <property type="evidence" value="ECO:0007669"/>
    <property type="project" value="UniProtKB-KW"/>
</dbReference>
<dbReference type="Proteomes" id="UP000279908">
    <property type="component" value="Unassembled WGS sequence"/>
</dbReference>
<dbReference type="PANTHER" id="PTHR43861">
    <property type="entry name" value="TRANS-ACONITATE 2-METHYLTRANSFERASE-RELATED"/>
    <property type="match status" value="1"/>
</dbReference>
<gene>
    <name evidence="2" type="ORF">EKD02_04595</name>
</gene>
<dbReference type="InterPro" id="IPR013216">
    <property type="entry name" value="Methyltransf_11"/>
</dbReference>
<keyword evidence="2" id="KW-0808">Transferase</keyword>
<comment type="caution">
    <text evidence="2">The sequence shown here is derived from an EMBL/GenBank/DDBJ whole genome shotgun (WGS) entry which is preliminary data.</text>
</comment>
<dbReference type="Pfam" id="PF08241">
    <property type="entry name" value="Methyltransf_11"/>
    <property type="match status" value="1"/>
</dbReference>
<dbReference type="AlphaFoldDB" id="A0A432AVQ6"/>
<name>A0A432AVQ6_CHLPH</name>
<dbReference type="RefSeq" id="WP_126384030.1">
    <property type="nucleotide sequence ID" value="NZ_RXYK01000005.1"/>
</dbReference>
<protein>
    <submittedName>
        <fullName evidence="2">Class I SAM-dependent methyltransferase</fullName>
    </submittedName>
</protein>
<sequence>MSKNNPLTEEEFAGFKPARRILQYIETFRLNSGLSKEDINILDWGCGRGRSVLWLQDEGYNAFGVDVDQGPIDNASALFQSKGHNPSVLQLLTQEGKTEFPSNYFHITFSSQVLEHVENLDAVAAELFRITKPEGIGFHTYPARKHLVEAHLKMPFIHWLPKNILRHQLIALFVLAGREPRWPGLRSPAEKTEAYYRYSIGKTFYRKQAETKAVFSRNGFRVSFECINDPLLARYVGSSAKGSAMKTAINQLLTEFLKVELLITKP</sequence>
<dbReference type="PANTHER" id="PTHR43861:SF1">
    <property type="entry name" value="TRANS-ACONITATE 2-METHYLTRANSFERASE"/>
    <property type="match status" value="1"/>
</dbReference>
<keyword evidence="2" id="KW-0489">Methyltransferase</keyword>
<organism evidence="2 3">
    <name type="scientific">Chlorobium phaeovibrioides</name>
    <dbReference type="NCBI Taxonomy" id="1094"/>
    <lineage>
        <taxon>Bacteria</taxon>
        <taxon>Pseudomonadati</taxon>
        <taxon>Chlorobiota</taxon>
        <taxon>Chlorobiia</taxon>
        <taxon>Chlorobiales</taxon>
        <taxon>Chlorobiaceae</taxon>
        <taxon>Chlorobium/Pelodictyon group</taxon>
        <taxon>Chlorobium</taxon>
    </lineage>
</organism>
<dbReference type="CDD" id="cd02440">
    <property type="entry name" value="AdoMet_MTases"/>
    <property type="match status" value="1"/>
</dbReference>